<evidence type="ECO:0000256" key="1">
    <source>
        <dbReference type="SAM" id="MobiDB-lite"/>
    </source>
</evidence>
<evidence type="ECO:0000313" key="3">
    <source>
        <dbReference type="Proteomes" id="UP000466785"/>
    </source>
</evidence>
<keyword evidence="3" id="KW-1185">Reference proteome</keyword>
<dbReference type="RefSeq" id="WP_235682277.1">
    <property type="nucleotide sequence ID" value="NZ_AP022570.1"/>
</dbReference>
<dbReference type="Proteomes" id="UP000466785">
    <property type="component" value="Chromosome"/>
</dbReference>
<feature type="region of interest" description="Disordered" evidence="1">
    <location>
        <begin position="238"/>
        <end position="258"/>
    </location>
</feature>
<dbReference type="EMBL" id="AP022570">
    <property type="protein sequence ID" value="BBX53143.1"/>
    <property type="molecule type" value="Genomic_DNA"/>
</dbReference>
<protein>
    <submittedName>
        <fullName evidence="2">Uncharacterized protein</fullName>
    </submittedName>
</protein>
<name>A0A6N4VG70_9MYCO</name>
<sequence length="258" mass="28874">MSQLDPKERVERFVLRARRLMEHSLVREQSALLTDLAKGTVRMQVTVNPKTVEGEQRIQIELPPEEAFESFAARMRPFTMSKEPVYWENALDALESLLSKETLTEFVDMESLREHWKSVVTGRKIAQAYFVVTDEGEMTDFQLAELWLNSDALHTQLIQSAVGKELSLSQRYQAAAGVYSRIGAVANHTYHFISYLVHAGLLQLDPEVFTAAVMAETSIDMPAEVYSSAVGAGLPTDLSNLDPMDASSQRHRPTGTSP</sequence>
<gene>
    <name evidence="2" type="ORF">MPOR_41690</name>
</gene>
<reference evidence="2 3" key="1">
    <citation type="journal article" date="2019" name="Emerg. Microbes Infect.">
        <title>Comprehensive subspecies identification of 175 nontuberculous mycobacteria species based on 7547 genomic profiles.</title>
        <authorList>
            <person name="Matsumoto Y."/>
            <person name="Kinjo T."/>
            <person name="Motooka D."/>
            <person name="Nabeya D."/>
            <person name="Jung N."/>
            <person name="Uechi K."/>
            <person name="Horii T."/>
            <person name="Iida T."/>
            <person name="Fujita J."/>
            <person name="Nakamura S."/>
        </authorList>
    </citation>
    <scope>NUCLEOTIDE SEQUENCE [LARGE SCALE GENOMIC DNA]</scope>
    <source>
        <strain evidence="2 3">JCM 12603</strain>
    </source>
</reference>
<accession>A0A6N4VG70</accession>
<dbReference type="AlphaFoldDB" id="A0A6N4VG70"/>
<organism evidence="2 3">
    <name type="scientific">Mycolicibacterium poriferae</name>
    <dbReference type="NCBI Taxonomy" id="39694"/>
    <lineage>
        <taxon>Bacteria</taxon>
        <taxon>Bacillati</taxon>
        <taxon>Actinomycetota</taxon>
        <taxon>Actinomycetes</taxon>
        <taxon>Mycobacteriales</taxon>
        <taxon>Mycobacteriaceae</taxon>
        <taxon>Mycolicibacterium</taxon>
    </lineage>
</organism>
<evidence type="ECO:0000313" key="2">
    <source>
        <dbReference type="EMBL" id="BBX53143.1"/>
    </source>
</evidence>
<proteinExistence type="predicted"/>
<dbReference type="KEGG" id="mpof:MPOR_41690"/>
<feature type="compositionally biased region" description="Basic residues" evidence="1">
    <location>
        <begin position="249"/>
        <end position="258"/>
    </location>
</feature>